<dbReference type="OrthoDB" id="9793179at2"/>
<organism evidence="5 6">
    <name type="scientific">Paenisporosarcina cavernae</name>
    <dbReference type="NCBI Taxonomy" id="2320858"/>
    <lineage>
        <taxon>Bacteria</taxon>
        <taxon>Bacillati</taxon>
        <taxon>Bacillota</taxon>
        <taxon>Bacilli</taxon>
        <taxon>Bacillales</taxon>
        <taxon>Caryophanaceae</taxon>
        <taxon>Paenisporosarcina</taxon>
    </lineage>
</organism>
<proteinExistence type="inferred from homology"/>
<gene>
    <name evidence="5" type="ORF">D3873_06240</name>
</gene>
<dbReference type="GO" id="GO:0000166">
    <property type="term" value="F:nucleotide binding"/>
    <property type="evidence" value="ECO:0007669"/>
    <property type="project" value="UniProtKB-KW"/>
</dbReference>
<dbReference type="PRINTS" id="PR01607">
    <property type="entry name" value="APYRASEFAMLY"/>
</dbReference>
<dbReference type="PANTHER" id="PTHR11575">
    <property type="entry name" value="5'-NUCLEOTIDASE-RELATED"/>
    <property type="match status" value="1"/>
</dbReference>
<keyword evidence="2" id="KW-0378">Hydrolase</keyword>
<comment type="similarity">
    <text evidence="2">Belongs to the 5'-nucleotidase family.</text>
</comment>
<dbReference type="SUPFAM" id="SSF56300">
    <property type="entry name" value="Metallo-dependent phosphatases"/>
    <property type="match status" value="1"/>
</dbReference>
<dbReference type="InterPro" id="IPR029052">
    <property type="entry name" value="Metallo-depent_PP-like"/>
</dbReference>
<keyword evidence="6" id="KW-1185">Reference proteome</keyword>
<name>A0A385YSL4_9BACL</name>
<dbReference type="KEGG" id="paek:D3873_06240"/>
<evidence type="ECO:0000313" key="5">
    <source>
        <dbReference type="EMBL" id="AYC29501.1"/>
    </source>
</evidence>
<dbReference type="InterPro" id="IPR006179">
    <property type="entry name" value="5_nucleotidase/apyrase"/>
</dbReference>
<evidence type="ECO:0000256" key="2">
    <source>
        <dbReference type="RuleBase" id="RU362119"/>
    </source>
</evidence>
<keyword evidence="2" id="KW-0547">Nucleotide-binding</keyword>
<dbReference type="GO" id="GO:0009166">
    <property type="term" value="P:nucleotide catabolic process"/>
    <property type="evidence" value="ECO:0007669"/>
    <property type="project" value="InterPro"/>
</dbReference>
<dbReference type="AlphaFoldDB" id="A0A385YSL4"/>
<dbReference type="Proteomes" id="UP000265725">
    <property type="component" value="Chromosome"/>
</dbReference>
<dbReference type="InterPro" id="IPR004843">
    <property type="entry name" value="Calcineurin-like_PHP"/>
</dbReference>
<dbReference type="Pfam" id="PF02872">
    <property type="entry name" value="5_nucleotid_C"/>
    <property type="match status" value="1"/>
</dbReference>
<dbReference type="SUPFAM" id="SSF55816">
    <property type="entry name" value="5'-nucleotidase (syn. UDP-sugar hydrolase), C-terminal domain"/>
    <property type="match status" value="1"/>
</dbReference>
<dbReference type="Pfam" id="PF00149">
    <property type="entry name" value="Metallophos"/>
    <property type="match status" value="1"/>
</dbReference>
<dbReference type="PANTHER" id="PTHR11575:SF24">
    <property type="entry name" value="5'-NUCLEOTIDASE"/>
    <property type="match status" value="1"/>
</dbReference>
<dbReference type="GO" id="GO:0016787">
    <property type="term" value="F:hydrolase activity"/>
    <property type="evidence" value="ECO:0007669"/>
    <property type="project" value="UniProtKB-KW"/>
</dbReference>
<accession>A0A385YSL4</accession>
<evidence type="ECO:0000259" key="4">
    <source>
        <dbReference type="Pfam" id="PF02872"/>
    </source>
</evidence>
<dbReference type="GO" id="GO:0030288">
    <property type="term" value="C:outer membrane-bounded periplasmic space"/>
    <property type="evidence" value="ECO:0007669"/>
    <property type="project" value="TreeGrafter"/>
</dbReference>
<evidence type="ECO:0000256" key="1">
    <source>
        <dbReference type="ARBA" id="ARBA00022729"/>
    </source>
</evidence>
<feature type="domain" description="Calcineurin-like phosphoesterase" evidence="3">
    <location>
        <begin position="4"/>
        <end position="195"/>
    </location>
</feature>
<keyword evidence="1" id="KW-0732">Signal</keyword>
<dbReference type="InterPro" id="IPR008334">
    <property type="entry name" value="5'-Nucleotdase_C"/>
</dbReference>
<dbReference type="Gene3D" id="3.90.780.10">
    <property type="entry name" value="5'-Nucleotidase, C-terminal domain"/>
    <property type="match status" value="1"/>
</dbReference>
<sequence>MRWTILHTNDNHSHFDALVKVASVIQREKTETTLVLDAGDFADFRAIEYRGTRGKAATELLAQMGYDALTIGNNEMFNGIDVLEEMIQSSPVPMISNNLSKFNGSAINGLHNSIIVNKQNVRFLITGSSPDLDVFNEGLGVRMEEYQRSLKNVLQKEKGNYDICIVLNHIGTENDKELIQLFPEIDFLLSAHDHVLFPKAVDIDGVIHGSAGKYGEYVGKIVIEWDGKNVQLIDSETIPTKNEEPCPKLKTILANQKQEAITNLSTVLYDLEVPLWHDVLEENPLTNLLADGLKDLMDAEIGLVNSGICQAGLFHHVTEKKLIEICPSPLNPTRITITGLTLRDALQESLDVQLLLADGRGPGFRGKFVGKLHVAGVEVEHDDNTIFRISVNGEDLNLEREYVVATTDYLERGSGYTTLKKNHSPIYRAEEIRDVIRVYANNPLFLEKASKLRWKKTVNELSNHL</sequence>
<dbReference type="EMBL" id="CP032418">
    <property type="protein sequence ID" value="AYC29501.1"/>
    <property type="molecule type" value="Genomic_DNA"/>
</dbReference>
<dbReference type="InterPro" id="IPR036907">
    <property type="entry name" value="5'-Nucleotdase_C_sf"/>
</dbReference>
<protein>
    <submittedName>
        <fullName evidence="5">Bifunctional metallophosphatase/5'-nucleotidase</fullName>
    </submittedName>
</protein>
<dbReference type="RefSeq" id="WP_119883241.1">
    <property type="nucleotide sequence ID" value="NZ_CP032418.1"/>
</dbReference>
<evidence type="ECO:0000259" key="3">
    <source>
        <dbReference type="Pfam" id="PF00149"/>
    </source>
</evidence>
<evidence type="ECO:0000313" key="6">
    <source>
        <dbReference type="Proteomes" id="UP000265725"/>
    </source>
</evidence>
<feature type="domain" description="5'-Nucleotidase C-terminal" evidence="4">
    <location>
        <begin position="275"/>
        <end position="420"/>
    </location>
</feature>
<dbReference type="Gene3D" id="3.60.21.10">
    <property type="match status" value="1"/>
</dbReference>
<reference evidence="6" key="1">
    <citation type="submission" date="2018-09" db="EMBL/GenBank/DDBJ databases">
        <authorList>
            <person name="Zhu H."/>
        </authorList>
    </citation>
    <scope>NUCLEOTIDE SEQUENCE [LARGE SCALE GENOMIC DNA]</scope>
    <source>
        <strain evidence="6">K2R23-3</strain>
    </source>
</reference>